<protein>
    <recommendedName>
        <fullName evidence="3">CRISPR-associated protein Csc3</fullName>
    </recommendedName>
</protein>
<dbReference type="Proteomes" id="UP001500837">
    <property type="component" value="Unassembled WGS sequence"/>
</dbReference>
<evidence type="ECO:0000313" key="1">
    <source>
        <dbReference type="EMBL" id="GAA0297738.1"/>
    </source>
</evidence>
<comment type="caution">
    <text evidence="1">The sequence shown here is derived from an EMBL/GenBank/DDBJ whole genome shotgun (WGS) entry which is preliminary data.</text>
</comment>
<proteinExistence type="predicted"/>
<dbReference type="AlphaFoldDB" id="A0AAV3S5V3"/>
<dbReference type="EMBL" id="BAAABL010000039">
    <property type="protein sequence ID" value="GAA0297738.1"/>
    <property type="molecule type" value="Genomic_DNA"/>
</dbReference>
<gene>
    <name evidence="1" type="ORF">GCM10009066_10020</name>
</gene>
<name>A0AAV3S5V3_9EURY</name>
<dbReference type="RefSeq" id="WP_343749232.1">
    <property type="nucleotide sequence ID" value="NZ_BAAABL010000039.1"/>
</dbReference>
<keyword evidence="2" id="KW-1185">Reference proteome</keyword>
<reference evidence="1 2" key="1">
    <citation type="journal article" date="2019" name="Int. J. Syst. Evol. Microbiol.">
        <title>The Global Catalogue of Microorganisms (GCM) 10K type strain sequencing project: providing services to taxonomists for standard genome sequencing and annotation.</title>
        <authorList>
            <consortium name="The Broad Institute Genomics Platform"/>
            <consortium name="The Broad Institute Genome Sequencing Center for Infectious Disease"/>
            <person name="Wu L."/>
            <person name="Ma J."/>
        </authorList>
    </citation>
    <scope>NUCLEOTIDE SEQUENCE [LARGE SCALE GENOMIC DNA]</scope>
    <source>
        <strain evidence="1 2">JCM 16330</strain>
    </source>
</reference>
<sequence>MTGDSDTPASAARYAHDYIVDSPLVGNVLEHAGEYDAKTDPEETTSLAAHVINAMTIGVNTFVYNAVDGGHDIMELEEELSVLAAALVLHDTNKYVQEAYGVKTDGNTSKAFDAYFENGDDFGVEAFLGDGYRDDLHYLVQRTEVNEDSRETRGTETEFASLARYCRIGDQVASVILRDGIERGFVELRKKLDDDEVHLLELSQVEQPILNDELLGATKEVISGEDDGEEYGVVVGSTSDRVLYLGDEVDRDVLRERVGSHLSQQLVETDRYSFSCKLNWNSFDYDILAEFALDPEKKEEIIATTFRDLLTDGTAGVEGFEHIPEGFDPYFPVLAKAIYIDGQSEFGDEDVQAAYDEIYEEQGPQKAKIHFVAYLLRNFEEHREFLKEFREDVRPHLHDDLEPKSDAIGSVIDRFFDATASASLGSKGEMCFLCGAEAETNYQKGLSAVYRTQEFSRRVRPHAKYKKICEVCNLEYALLADLCERSDVNLNANVGVAYYYFDEFLGDIRLRGGRVGLQQGETIDLSDTEVDKSLLRPQYYVQPFNFGGHPAMGEKNHRMVIVRQLMQAAQDAGMKVVLGRPFTRFESADEVFVDEDAIRQQELLGLDAVDRFGPLPSFIDREDGHEQSHLRRALSLCKIISMVGQDAGMRNPYLQLDRDTYHHLADFAVQNHEHATRLSDLESYLKAYHTKQLMDMKTVAERGVDLFGKQYDSKYKKTKIFREAIDAFLSAKNQRMSEEDLLEHVAAQVYDAADREDYAGYVTVEEAEAFVDALQTYLVENDLASLKKLSDWENALVNSYLYAYEQVLYEDDTDDEPSDN</sequence>
<evidence type="ECO:0000313" key="2">
    <source>
        <dbReference type="Proteomes" id="UP001500837"/>
    </source>
</evidence>
<accession>A0AAV3S5V3</accession>
<evidence type="ECO:0008006" key="3">
    <source>
        <dbReference type="Google" id="ProtNLM"/>
    </source>
</evidence>
<organism evidence="1 2">
    <name type="scientific">Halarchaeum salinum</name>
    <dbReference type="NCBI Taxonomy" id="489912"/>
    <lineage>
        <taxon>Archaea</taxon>
        <taxon>Methanobacteriati</taxon>
        <taxon>Methanobacteriota</taxon>
        <taxon>Stenosarchaea group</taxon>
        <taxon>Halobacteria</taxon>
        <taxon>Halobacteriales</taxon>
        <taxon>Halobacteriaceae</taxon>
    </lineage>
</organism>